<gene>
    <name evidence="1" type="ORF">AVDCRST_MAG72-1140</name>
</gene>
<proteinExistence type="predicted"/>
<protein>
    <submittedName>
        <fullName evidence="1">Uncharacterized protein</fullName>
    </submittedName>
</protein>
<reference evidence="1" key="1">
    <citation type="submission" date="2020-02" db="EMBL/GenBank/DDBJ databases">
        <authorList>
            <person name="Meier V. D."/>
        </authorList>
    </citation>
    <scope>NUCLEOTIDE SEQUENCE</scope>
    <source>
        <strain evidence="1">AVDCRST_MAG72</strain>
    </source>
</reference>
<name>A0A6J4M032_9ACTN</name>
<sequence length="49" mass="4959">MMIFNLTVADFGMPACGRGRVASVRALADAPRAAATGTIPGPSAWSPPT</sequence>
<dbReference type="EMBL" id="CADCUJ010000050">
    <property type="protein sequence ID" value="CAA9346322.1"/>
    <property type="molecule type" value="Genomic_DNA"/>
</dbReference>
<evidence type="ECO:0000313" key="1">
    <source>
        <dbReference type="EMBL" id="CAA9346322.1"/>
    </source>
</evidence>
<dbReference type="AlphaFoldDB" id="A0A6J4M032"/>
<accession>A0A6J4M032</accession>
<organism evidence="1">
    <name type="scientific">uncultured Nocardioidaceae bacterium</name>
    <dbReference type="NCBI Taxonomy" id="253824"/>
    <lineage>
        <taxon>Bacteria</taxon>
        <taxon>Bacillati</taxon>
        <taxon>Actinomycetota</taxon>
        <taxon>Actinomycetes</taxon>
        <taxon>Propionibacteriales</taxon>
        <taxon>Nocardioidaceae</taxon>
        <taxon>environmental samples</taxon>
    </lineage>
</organism>